<protein>
    <recommendedName>
        <fullName evidence="4">DUF4175 domain-containing protein</fullName>
    </recommendedName>
</protein>
<dbReference type="EMBL" id="BAAATE010000022">
    <property type="protein sequence ID" value="GAA2682193.1"/>
    <property type="molecule type" value="Genomic_DNA"/>
</dbReference>
<sequence length="147" mass="15700">MMDADDMIRRLSGPVSLRRRMAYVVALVMGLGGALAIGLLWATEERLPSVFGGFAVLCLAWACYGGWALTRRTPLFALDRVIGGWIAVAATWPLTLLTVALAVDRQGWAGWAGAAVNVVLALVAAVVLVRARSARAALLRRKRELGG</sequence>
<name>A0ABN3SP20_9ACTN</name>
<keyword evidence="1" id="KW-0812">Transmembrane</keyword>
<organism evidence="2 3">
    <name type="scientific">Nonomuraea recticatena</name>
    <dbReference type="NCBI Taxonomy" id="46178"/>
    <lineage>
        <taxon>Bacteria</taxon>
        <taxon>Bacillati</taxon>
        <taxon>Actinomycetota</taxon>
        <taxon>Actinomycetes</taxon>
        <taxon>Streptosporangiales</taxon>
        <taxon>Streptosporangiaceae</taxon>
        <taxon>Nonomuraea</taxon>
    </lineage>
</organism>
<dbReference type="Proteomes" id="UP001501666">
    <property type="component" value="Unassembled WGS sequence"/>
</dbReference>
<accession>A0ABN3SP20</accession>
<feature type="transmembrane region" description="Helical" evidence="1">
    <location>
        <begin position="81"/>
        <end position="102"/>
    </location>
</feature>
<comment type="caution">
    <text evidence="2">The sequence shown here is derived from an EMBL/GenBank/DDBJ whole genome shotgun (WGS) entry which is preliminary data.</text>
</comment>
<gene>
    <name evidence="2" type="ORF">GCM10010412_067340</name>
</gene>
<keyword evidence="3" id="KW-1185">Reference proteome</keyword>
<reference evidence="2 3" key="1">
    <citation type="journal article" date="2019" name="Int. J. Syst. Evol. Microbiol.">
        <title>The Global Catalogue of Microorganisms (GCM) 10K type strain sequencing project: providing services to taxonomists for standard genome sequencing and annotation.</title>
        <authorList>
            <consortium name="The Broad Institute Genomics Platform"/>
            <consortium name="The Broad Institute Genome Sequencing Center for Infectious Disease"/>
            <person name="Wu L."/>
            <person name="Ma J."/>
        </authorList>
    </citation>
    <scope>NUCLEOTIDE SEQUENCE [LARGE SCALE GENOMIC DNA]</scope>
    <source>
        <strain evidence="2 3">JCM 6835</strain>
    </source>
</reference>
<evidence type="ECO:0008006" key="4">
    <source>
        <dbReference type="Google" id="ProtNLM"/>
    </source>
</evidence>
<evidence type="ECO:0000313" key="3">
    <source>
        <dbReference type="Proteomes" id="UP001501666"/>
    </source>
</evidence>
<dbReference type="RefSeq" id="WP_346152087.1">
    <property type="nucleotide sequence ID" value="NZ_BAAATE010000022.1"/>
</dbReference>
<keyword evidence="1" id="KW-1133">Transmembrane helix</keyword>
<evidence type="ECO:0000256" key="1">
    <source>
        <dbReference type="SAM" id="Phobius"/>
    </source>
</evidence>
<proteinExistence type="predicted"/>
<feature type="transmembrane region" description="Helical" evidence="1">
    <location>
        <begin position="49"/>
        <end position="69"/>
    </location>
</feature>
<feature type="transmembrane region" description="Helical" evidence="1">
    <location>
        <begin position="21"/>
        <end position="43"/>
    </location>
</feature>
<keyword evidence="1" id="KW-0472">Membrane</keyword>
<feature type="transmembrane region" description="Helical" evidence="1">
    <location>
        <begin position="108"/>
        <end position="131"/>
    </location>
</feature>
<evidence type="ECO:0000313" key="2">
    <source>
        <dbReference type="EMBL" id="GAA2682193.1"/>
    </source>
</evidence>